<gene>
    <name evidence="3" type="ORF">GCM10007977_035980</name>
</gene>
<keyword evidence="4" id="KW-1185">Reference proteome</keyword>
<name>A0A917TPA7_9ACTN</name>
<dbReference type="Proteomes" id="UP000642070">
    <property type="component" value="Unassembled WGS sequence"/>
</dbReference>
<dbReference type="InterPro" id="IPR006016">
    <property type="entry name" value="UspA"/>
</dbReference>
<reference evidence="3" key="1">
    <citation type="journal article" date="2014" name="Int. J. Syst. Evol. Microbiol.">
        <title>Complete genome sequence of Corynebacterium casei LMG S-19264T (=DSM 44701T), isolated from a smear-ripened cheese.</title>
        <authorList>
            <consortium name="US DOE Joint Genome Institute (JGI-PGF)"/>
            <person name="Walter F."/>
            <person name="Albersmeier A."/>
            <person name="Kalinowski J."/>
            <person name="Ruckert C."/>
        </authorList>
    </citation>
    <scope>NUCLEOTIDE SEQUENCE</scope>
    <source>
        <strain evidence="3">JCM 19831</strain>
    </source>
</reference>
<sequence length="159" mass="16824">MVAPVIIGYDGSEAAERAIRESAGLLGSHPALVVTVWEPGRAFEAATLPIMGFDIAPVAVDFRAATEAEHRLREAMQQTAQRGAQLARESGYTSAQGLAVADDLSVADTLLRVAEEHNAPGLVVGRHGHRRLTEALLGSTSTRLVHKSTRPVVVCPAPD</sequence>
<dbReference type="CDD" id="cd00293">
    <property type="entry name" value="USP-like"/>
    <property type="match status" value="1"/>
</dbReference>
<dbReference type="PANTHER" id="PTHR46268:SF6">
    <property type="entry name" value="UNIVERSAL STRESS PROTEIN UP12"/>
    <property type="match status" value="1"/>
</dbReference>
<dbReference type="PANTHER" id="PTHR46268">
    <property type="entry name" value="STRESS RESPONSE PROTEIN NHAX"/>
    <property type="match status" value="1"/>
</dbReference>
<evidence type="ECO:0000313" key="4">
    <source>
        <dbReference type="Proteomes" id="UP000642070"/>
    </source>
</evidence>
<organism evidence="3 4">
    <name type="scientific">Dactylosporangium sucinum</name>
    <dbReference type="NCBI Taxonomy" id="1424081"/>
    <lineage>
        <taxon>Bacteria</taxon>
        <taxon>Bacillati</taxon>
        <taxon>Actinomycetota</taxon>
        <taxon>Actinomycetes</taxon>
        <taxon>Micromonosporales</taxon>
        <taxon>Micromonosporaceae</taxon>
        <taxon>Dactylosporangium</taxon>
    </lineage>
</organism>
<evidence type="ECO:0000259" key="2">
    <source>
        <dbReference type="Pfam" id="PF00582"/>
    </source>
</evidence>
<dbReference type="InterPro" id="IPR006015">
    <property type="entry name" value="Universal_stress_UspA"/>
</dbReference>
<comment type="similarity">
    <text evidence="1">Belongs to the universal stress protein A family.</text>
</comment>
<dbReference type="InterPro" id="IPR014729">
    <property type="entry name" value="Rossmann-like_a/b/a_fold"/>
</dbReference>
<comment type="caution">
    <text evidence="3">The sequence shown here is derived from an EMBL/GenBank/DDBJ whole genome shotgun (WGS) entry which is preliminary data.</text>
</comment>
<reference evidence="3" key="2">
    <citation type="submission" date="2020-09" db="EMBL/GenBank/DDBJ databases">
        <authorList>
            <person name="Sun Q."/>
            <person name="Ohkuma M."/>
        </authorList>
    </citation>
    <scope>NUCLEOTIDE SEQUENCE</scope>
    <source>
        <strain evidence="3">JCM 19831</strain>
    </source>
</reference>
<dbReference type="SUPFAM" id="SSF52402">
    <property type="entry name" value="Adenine nucleotide alpha hydrolases-like"/>
    <property type="match status" value="1"/>
</dbReference>
<evidence type="ECO:0000313" key="3">
    <source>
        <dbReference type="EMBL" id="GGM31552.1"/>
    </source>
</evidence>
<dbReference type="EMBL" id="BMPI01000015">
    <property type="protein sequence ID" value="GGM31552.1"/>
    <property type="molecule type" value="Genomic_DNA"/>
</dbReference>
<dbReference type="PRINTS" id="PR01438">
    <property type="entry name" value="UNVRSLSTRESS"/>
</dbReference>
<protein>
    <recommendedName>
        <fullName evidence="2">UspA domain-containing protein</fullName>
    </recommendedName>
</protein>
<dbReference type="Pfam" id="PF00582">
    <property type="entry name" value="Usp"/>
    <property type="match status" value="1"/>
</dbReference>
<accession>A0A917TPA7</accession>
<feature type="domain" description="UspA" evidence="2">
    <location>
        <begin position="2"/>
        <end position="156"/>
    </location>
</feature>
<evidence type="ECO:0000256" key="1">
    <source>
        <dbReference type="ARBA" id="ARBA00008791"/>
    </source>
</evidence>
<proteinExistence type="inferred from homology"/>
<dbReference type="AlphaFoldDB" id="A0A917TPA7"/>
<dbReference type="Gene3D" id="3.40.50.620">
    <property type="entry name" value="HUPs"/>
    <property type="match status" value="1"/>
</dbReference>